<gene>
    <name evidence="4 6" type="primary">HDAC10</name>
</gene>
<sequence length="642" mass="68752">MGTALVYHEDMTATRLLWDDPECEIERPERLTAALDRLRQRGLEQRCLRLSAREASEEELGLVHRSGRGQAPRWGGRAAHCAKWACPGEGDPDVTQILLSRRRPPGHHSQRAAANGFCVFNNVAIAAAHAKQKHGLHRILVVDWDVHHGQGIQYLFEDDPSVLYFSWHRYEHGRFWPFLRESDADAVGRGQGLGFTVNLPWNQVGMGNADYVAAFLHLLLPLAFEFDPELVLVSAGFDSAIGDPEGQMQATPECFAHLTQLLQVLAGGRVCAVLEGGYHLESLAESVCMTVQTLLGDPAPPLSGPMVPCQSALESIQSARAAQAPHWKSLQQQDVTAVPMSPSSHSPEGRPPPLLPGGPVCKAAASALSSLLDQPCLCPAPSVRTAVALTTPDITLVLPPDVIQQEASALREETEAWARPHESLAREEALTALGKLLYLLDGMLDGQVNSGIAATPASAAAATLDVAVRRGLSHGAQRLLCVALGQLDRPPDLAHDGRSLWLNIRGKEAAALSMFHVSTPLPVMTGGFLSCVLGLVLPLAYGFQPDLVLVALGPGHGLQGPHAALLAAMLRGLAGGRVLALLEEDSTPQLAGILARVLNGEAPPSLGPSSVASPEDVQALMYLRGQLEPQWKMLQCHPHLVA</sequence>
<dbReference type="Gene3D" id="3.40.800.20">
    <property type="entry name" value="Histone deacetylase domain"/>
    <property type="match status" value="1"/>
</dbReference>
<accession>A0A2I3RPB8</accession>
<reference evidence="4 5" key="1">
    <citation type="journal article" date="2004" name="Nature">
        <title>DNA sequence and comparative analysis of chimpanzee chromosome 22.</title>
        <authorList>
            <person name="Watanabe H."/>
            <person name="Fujiyama A."/>
            <person name="Hattori M."/>
            <person name="Taylor T.D."/>
            <person name="Toyoda A."/>
            <person name="Kuroki Y."/>
            <person name="Noguchi H."/>
            <person name="BenKahla A."/>
            <person name="Lehrach H."/>
            <person name="Sudbrak R."/>
            <person name="Kube M."/>
            <person name="Taenzer S."/>
            <person name="Galgoczy P."/>
            <person name="Platzer M."/>
            <person name="Scharfe M."/>
            <person name="Nordsiek G."/>
            <person name="Bloecker H."/>
            <person name="Hellmann I."/>
            <person name="Khaitovich P."/>
            <person name="Paabo S."/>
            <person name="Reinhardt R."/>
            <person name="Zheng H.-J."/>
            <person name="Zhang X.-L."/>
            <person name="Zhu G.-F."/>
            <person name="Wang B.-F."/>
            <person name="Fu G."/>
            <person name="Ren S.-X."/>
            <person name="Zhao G.-P."/>
            <person name="Chen Z."/>
            <person name="Lee Y.-S."/>
            <person name="Cheong J.-E."/>
            <person name="Choi S.-H."/>
            <person name="Wu K.-M."/>
            <person name="Liu T.-T."/>
            <person name="Hsiao K.-J."/>
            <person name="Tsai S.-F."/>
            <person name="Kim C.-G."/>
            <person name="Oota S."/>
            <person name="Kitano T."/>
            <person name="Kohara Y."/>
            <person name="Saitou N."/>
            <person name="Park H.-S."/>
            <person name="Wang S.-Y."/>
            <person name="Yaspo M.-L."/>
            <person name="Sakaki Y."/>
        </authorList>
    </citation>
    <scope>NUCLEOTIDE SEQUENCE [LARGE SCALE GENOMIC DNA]</scope>
</reference>
<dbReference type="InterPro" id="IPR037138">
    <property type="entry name" value="His_deacetylse_dom_sf"/>
</dbReference>
<keyword evidence="1" id="KW-0378">Hydrolase</keyword>
<dbReference type="OMA" id="MAMMCVV"/>
<proteinExistence type="predicted"/>
<evidence type="ECO:0000313" key="6">
    <source>
        <dbReference type="VGNC" id="VGNC:5267"/>
    </source>
</evidence>
<feature type="region of interest" description="Disordered" evidence="2">
    <location>
        <begin position="327"/>
        <end position="357"/>
    </location>
</feature>
<protein>
    <submittedName>
        <fullName evidence="4">Histone deacetylase 10</fullName>
    </submittedName>
</protein>
<dbReference type="AlphaFoldDB" id="A0A2I3RPB8"/>
<name>A0A2I3RPB8_PANTR</name>
<feature type="compositionally biased region" description="Polar residues" evidence="2">
    <location>
        <begin position="329"/>
        <end position="346"/>
    </location>
</feature>
<keyword evidence="5" id="KW-1185">Reference proteome</keyword>
<dbReference type="PANTHER" id="PTHR10625:SF43">
    <property type="entry name" value="POLYAMINE DEACETYLASE HDAC10"/>
    <property type="match status" value="1"/>
</dbReference>
<reference evidence="4" key="3">
    <citation type="submission" date="2025-08" db="UniProtKB">
        <authorList>
            <consortium name="Ensembl"/>
        </authorList>
    </citation>
    <scope>IDENTIFICATION</scope>
</reference>
<dbReference type="InterPro" id="IPR023801">
    <property type="entry name" value="His_deacetylse_dom"/>
</dbReference>
<dbReference type="Pfam" id="PF00850">
    <property type="entry name" value="Hist_deacetyl"/>
    <property type="match status" value="1"/>
</dbReference>
<evidence type="ECO:0000313" key="4">
    <source>
        <dbReference type="Ensembl" id="ENSPTRP00000066556.1"/>
    </source>
</evidence>
<evidence type="ECO:0000313" key="5">
    <source>
        <dbReference type="Proteomes" id="UP000002277"/>
    </source>
</evidence>
<evidence type="ECO:0000256" key="1">
    <source>
        <dbReference type="ARBA" id="ARBA00022801"/>
    </source>
</evidence>
<evidence type="ECO:0000259" key="3">
    <source>
        <dbReference type="Pfam" id="PF00850"/>
    </source>
</evidence>
<dbReference type="SUPFAM" id="SSF52768">
    <property type="entry name" value="Arginase/deacetylase"/>
    <property type="match status" value="2"/>
</dbReference>
<dbReference type="EMBL" id="AACZ04066011">
    <property type="status" value="NOT_ANNOTATED_CDS"/>
    <property type="molecule type" value="Genomic_DNA"/>
</dbReference>
<dbReference type="Bgee" id="ENSPTRG00000014534">
    <property type="expression patterns" value="Expressed in superior frontal gyrus and 20 other cell types or tissues"/>
</dbReference>
<feature type="domain" description="Histone deacetylase" evidence="3">
    <location>
        <begin position="101"/>
        <end position="293"/>
    </location>
</feature>
<evidence type="ECO:0000256" key="2">
    <source>
        <dbReference type="SAM" id="MobiDB-lite"/>
    </source>
</evidence>
<dbReference type="InterPro" id="IPR000286">
    <property type="entry name" value="HDACs"/>
</dbReference>
<dbReference type="Proteomes" id="UP000002277">
    <property type="component" value="Chromosome 22"/>
</dbReference>
<dbReference type="Ensembl" id="ENSPTRT00000097261.1">
    <property type="protein sequence ID" value="ENSPTRP00000066556.1"/>
    <property type="gene ID" value="ENSPTRG00000014534.6"/>
</dbReference>
<dbReference type="GeneTree" id="ENSGT00940000160061"/>
<dbReference type="GO" id="GO:0033558">
    <property type="term" value="F:protein lysine deacetylase activity"/>
    <property type="evidence" value="ECO:0007669"/>
    <property type="project" value="UniProtKB-ARBA"/>
</dbReference>
<dbReference type="PRINTS" id="PR01270">
    <property type="entry name" value="HDASUPER"/>
</dbReference>
<organism evidence="4 5">
    <name type="scientific">Pan troglodytes</name>
    <name type="common">Chimpanzee</name>
    <dbReference type="NCBI Taxonomy" id="9598"/>
    <lineage>
        <taxon>Eukaryota</taxon>
        <taxon>Metazoa</taxon>
        <taxon>Chordata</taxon>
        <taxon>Craniata</taxon>
        <taxon>Vertebrata</taxon>
        <taxon>Euteleostomi</taxon>
        <taxon>Mammalia</taxon>
        <taxon>Eutheria</taxon>
        <taxon>Euarchontoglires</taxon>
        <taxon>Primates</taxon>
        <taxon>Haplorrhini</taxon>
        <taxon>Catarrhini</taxon>
        <taxon>Hominidae</taxon>
        <taxon>Pan</taxon>
    </lineage>
</organism>
<reference evidence="4 5" key="2">
    <citation type="journal article" date="2005" name="Nature">
        <title>Initial sequence of the chimpanzee genome and comparison with the human genome.</title>
        <authorList>
            <consortium name="Chimpanzee sequencing and analysis consortium"/>
        </authorList>
    </citation>
    <scope>NUCLEOTIDE SEQUENCE [LARGE SCALE GENOMIC DNA]</scope>
</reference>
<reference evidence="4" key="4">
    <citation type="submission" date="2025-09" db="UniProtKB">
        <authorList>
            <consortium name="Ensembl"/>
        </authorList>
    </citation>
    <scope>IDENTIFICATION</scope>
</reference>
<dbReference type="GO" id="GO:0016787">
    <property type="term" value="F:hydrolase activity"/>
    <property type="evidence" value="ECO:0007669"/>
    <property type="project" value="UniProtKB-KW"/>
</dbReference>
<dbReference type="InterPro" id="IPR023696">
    <property type="entry name" value="Ureohydrolase_dom_sf"/>
</dbReference>
<dbReference type="VGNC" id="VGNC:5267">
    <property type="gene designation" value="HDAC10"/>
</dbReference>
<dbReference type="PANTHER" id="PTHR10625">
    <property type="entry name" value="HISTONE DEACETYLASE HDAC1-RELATED"/>
    <property type="match status" value="1"/>
</dbReference>